<evidence type="ECO:0000256" key="11">
    <source>
        <dbReference type="SAM" id="MobiDB-lite"/>
    </source>
</evidence>
<dbReference type="InterPro" id="IPR007634">
    <property type="entry name" value="RNA_pol_sigma_54_DNA-bd"/>
</dbReference>
<organism evidence="14 15">
    <name type="scientific">Marinobacterium sediminicola</name>
    <dbReference type="NCBI Taxonomy" id="518898"/>
    <lineage>
        <taxon>Bacteria</taxon>
        <taxon>Pseudomonadati</taxon>
        <taxon>Pseudomonadota</taxon>
        <taxon>Gammaproteobacteria</taxon>
        <taxon>Oceanospirillales</taxon>
        <taxon>Oceanospirillaceae</taxon>
        <taxon>Marinobacterium</taxon>
    </lineage>
</organism>
<reference evidence="14 15" key="1">
    <citation type="submission" date="2017-05" db="EMBL/GenBank/DDBJ databases">
        <authorList>
            <person name="Varghese N."/>
            <person name="Submissions S."/>
        </authorList>
    </citation>
    <scope>NUCLEOTIDE SEQUENCE [LARGE SCALE GENOMIC DNA]</scope>
    <source>
        <strain evidence="14 15">CGMCC 1.7287</strain>
    </source>
</reference>
<feature type="region of interest" description="Disordered" evidence="11">
    <location>
        <begin position="41"/>
        <end position="137"/>
    </location>
</feature>
<keyword evidence="9 10" id="KW-0804">Transcription</keyword>
<comment type="caution">
    <text evidence="14">The sequence shown here is derived from an EMBL/GenBank/DDBJ whole genome shotgun (WGS) entry which is preliminary data.</text>
</comment>
<dbReference type="EMBL" id="FXWV01000003">
    <property type="protein sequence ID" value="SMR73200.1"/>
    <property type="molecule type" value="Genomic_DNA"/>
</dbReference>
<dbReference type="NCBIfam" id="NF004595">
    <property type="entry name" value="PRK05932.1-2"/>
    <property type="match status" value="1"/>
</dbReference>
<evidence type="ECO:0000256" key="7">
    <source>
        <dbReference type="ARBA" id="ARBA00023082"/>
    </source>
</evidence>
<dbReference type="PANTHER" id="PTHR32248">
    <property type="entry name" value="RNA POLYMERASE SIGMA-54 FACTOR"/>
    <property type="match status" value="1"/>
</dbReference>
<keyword evidence="5 10" id="KW-0548">Nucleotidyltransferase</keyword>
<evidence type="ECO:0000256" key="9">
    <source>
        <dbReference type="ARBA" id="ARBA00023163"/>
    </source>
</evidence>
<evidence type="ECO:0000256" key="1">
    <source>
        <dbReference type="ARBA" id="ARBA00008798"/>
    </source>
</evidence>
<dbReference type="PANTHER" id="PTHR32248:SF4">
    <property type="entry name" value="RNA POLYMERASE SIGMA-54 FACTOR"/>
    <property type="match status" value="1"/>
</dbReference>
<dbReference type="NCBIfam" id="NF009118">
    <property type="entry name" value="PRK12469.1"/>
    <property type="match status" value="1"/>
</dbReference>
<dbReference type="PIRSF" id="PIRSF000774">
    <property type="entry name" value="RpoN"/>
    <property type="match status" value="1"/>
</dbReference>
<feature type="compositionally biased region" description="Basic and acidic residues" evidence="11">
    <location>
        <begin position="59"/>
        <end position="80"/>
    </location>
</feature>
<feature type="domain" description="RNA polymerase sigma factor 54 DNA-binding" evidence="12">
    <location>
        <begin position="343"/>
        <end position="501"/>
    </location>
</feature>
<evidence type="ECO:0000256" key="5">
    <source>
        <dbReference type="ARBA" id="ARBA00022695"/>
    </source>
</evidence>
<evidence type="ECO:0000256" key="2">
    <source>
        <dbReference type="ARBA" id="ARBA00019942"/>
    </source>
</evidence>
<dbReference type="Gene3D" id="1.10.10.60">
    <property type="entry name" value="Homeodomain-like"/>
    <property type="match status" value="1"/>
</dbReference>
<evidence type="ECO:0000259" key="12">
    <source>
        <dbReference type="Pfam" id="PF04552"/>
    </source>
</evidence>
<dbReference type="RefSeq" id="WP_239040279.1">
    <property type="nucleotide sequence ID" value="NZ_BAAAEY010000003.1"/>
</dbReference>
<accession>A0ABY1RYA0</accession>
<proteinExistence type="inferred from homology"/>
<evidence type="ECO:0000256" key="8">
    <source>
        <dbReference type="ARBA" id="ARBA00023125"/>
    </source>
</evidence>
<protein>
    <recommendedName>
        <fullName evidence="2 10">RNA polymerase sigma-54 factor</fullName>
    </recommendedName>
</protein>
<keyword evidence="4 10" id="KW-0808">Transferase</keyword>
<evidence type="ECO:0000256" key="3">
    <source>
        <dbReference type="ARBA" id="ARBA00022478"/>
    </source>
</evidence>
<dbReference type="Gene3D" id="1.10.10.1330">
    <property type="entry name" value="RNA polymerase sigma-54 factor, core-binding domain"/>
    <property type="match status" value="1"/>
</dbReference>
<evidence type="ECO:0000259" key="13">
    <source>
        <dbReference type="Pfam" id="PF04963"/>
    </source>
</evidence>
<feature type="domain" description="RNA polymerase sigma factor 54 core-binding" evidence="13">
    <location>
        <begin position="135"/>
        <end position="329"/>
    </location>
</feature>
<evidence type="ECO:0000256" key="4">
    <source>
        <dbReference type="ARBA" id="ARBA00022679"/>
    </source>
</evidence>
<dbReference type="InterPro" id="IPR038709">
    <property type="entry name" value="RpoN_core-bd_sf"/>
</dbReference>
<feature type="compositionally biased region" description="Polar residues" evidence="11">
    <location>
        <begin position="106"/>
        <end position="120"/>
    </location>
</feature>
<comment type="function">
    <text evidence="10">Sigma factors are initiation factors that promote the attachment of RNA polymerase to specific initiation sites and are then released.</text>
</comment>
<dbReference type="NCBIfam" id="TIGR02395">
    <property type="entry name" value="rpoN_sigma"/>
    <property type="match status" value="1"/>
</dbReference>
<keyword evidence="15" id="KW-1185">Reference proteome</keyword>
<dbReference type="Pfam" id="PF04963">
    <property type="entry name" value="Sigma54_CBD"/>
    <property type="match status" value="1"/>
</dbReference>
<evidence type="ECO:0000313" key="15">
    <source>
        <dbReference type="Proteomes" id="UP001159257"/>
    </source>
</evidence>
<dbReference type="Pfam" id="PF00309">
    <property type="entry name" value="Sigma54_AID"/>
    <property type="match status" value="1"/>
</dbReference>
<sequence>MKQSLQLKIGQQLTMTPQLQQAIRLLQLSTLDLQQEIQEALDSNPLLEVDEEQDNAETDTEKQDSSSDQERVRDTEHTTATEEQDSWDDSSSEEGWNEQIPVELATDSQWDDTFQHQSSPGPERDSDWDPGDNDSTEEDLQDHLLWQLNLTPMSDNDRMVALALIDAVDADGYLRTSIEEVLEHFQQSEPQLFADSEIDEIEAVLHRVQQFDPAGVCARDLSECLLLQLRQLPESTPLLGDAMRLVRDHLNLLGSHDYRTLMRRLRLKEESLQQVIGLIQTLNPKPGTLISSEPPEYVIPDVIVRKIQGQWNVSLNAEASPRLKINTQYADLIRRADNSADNTYLKNHLQEARWFLKSLLSRNETLLKVATEIVARQIDFFEEGEEGMKPMVLHDIAEAVDMHESTISRVTTQKYMHTPRGIFELKYFFSSHVSTSDGGAASSTAIRALIKKLVSNENTAKPLSDNKIAQLLKEQGINVARRTVAKYREAMNIPPSNERKRLV</sequence>
<comment type="similarity">
    <text evidence="1 10">Belongs to the sigma-54 factor family.</text>
</comment>
<evidence type="ECO:0000313" key="14">
    <source>
        <dbReference type="EMBL" id="SMR73200.1"/>
    </source>
</evidence>
<feature type="compositionally biased region" description="Acidic residues" evidence="11">
    <location>
        <begin position="128"/>
        <end position="137"/>
    </location>
</feature>
<dbReference type="Pfam" id="PF04552">
    <property type="entry name" value="Sigma54_DBD"/>
    <property type="match status" value="1"/>
</dbReference>
<keyword evidence="8 10" id="KW-0238">DNA-binding</keyword>
<keyword evidence="7 10" id="KW-0731">Sigma factor</keyword>
<dbReference type="InterPro" id="IPR007046">
    <property type="entry name" value="RNA_pol_sigma_54_core-bd"/>
</dbReference>
<feature type="compositionally biased region" description="Acidic residues" evidence="11">
    <location>
        <begin position="48"/>
        <end position="58"/>
    </location>
</feature>
<dbReference type="Proteomes" id="UP001159257">
    <property type="component" value="Unassembled WGS sequence"/>
</dbReference>
<keyword evidence="3 10" id="KW-0240">DNA-directed RNA polymerase</keyword>
<dbReference type="PROSITE" id="PS00718">
    <property type="entry name" value="SIGMA54_2"/>
    <property type="match status" value="1"/>
</dbReference>
<evidence type="ECO:0000256" key="6">
    <source>
        <dbReference type="ARBA" id="ARBA00023015"/>
    </source>
</evidence>
<gene>
    <name evidence="14" type="ORF">SAMN04487964_103141</name>
</gene>
<evidence type="ECO:0000256" key="10">
    <source>
        <dbReference type="PIRNR" id="PIRNR000774"/>
    </source>
</evidence>
<dbReference type="InterPro" id="IPR000394">
    <property type="entry name" value="RNA_pol_sigma_54"/>
</dbReference>
<feature type="compositionally biased region" description="Acidic residues" evidence="11">
    <location>
        <begin position="82"/>
        <end position="96"/>
    </location>
</feature>
<dbReference type="PRINTS" id="PR00045">
    <property type="entry name" value="SIGMA54FCT"/>
</dbReference>
<name>A0ABY1RYA0_9GAMM</name>
<keyword evidence="6 10" id="KW-0805">Transcription regulation</keyword>
<dbReference type="PROSITE" id="PS50044">
    <property type="entry name" value="SIGMA54_3"/>
    <property type="match status" value="1"/>
</dbReference>
<dbReference type="PROSITE" id="PS00717">
    <property type="entry name" value="SIGMA54_1"/>
    <property type="match status" value="1"/>
</dbReference>